<accession>A0A0A9C3X9</accession>
<name>A0A0A9C3X9_ARUDO</name>
<organism evidence="1">
    <name type="scientific">Arundo donax</name>
    <name type="common">Giant reed</name>
    <name type="synonym">Donax arundinaceus</name>
    <dbReference type="NCBI Taxonomy" id="35708"/>
    <lineage>
        <taxon>Eukaryota</taxon>
        <taxon>Viridiplantae</taxon>
        <taxon>Streptophyta</taxon>
        <taxon>Embryophyta</taxon>
        <taxon>Tracheophyta</taxon>
        <taxon>Spermatophyta</taxon>
        <taxon>Magnoliopsida</taxon>
        <taxon>Liliopsida</taxon>
        <taxon>Poales</taxon>
        <taxon>Poaceae</taxon>
        <taxon>PACMAD clade</taxon>
        <taxon>Arundinoideae</taxon>
        <taxon>Arundineae</taxon>
        <taxon>Arundo</taxon>
    </lineage>
</organism>
<sequence>MISKAWVTSVVTPWSKFFCRRVFSFTNTLTSFVNSTISPLFSSRLILPAKFSVY</sequence>
<dbReference type="EMBL" id="GBRH01226891">
    <property type="protein sequence ID" value="JAD71004.1"/>
    <property type="molecule type" value="Transcribed_RNA"/>
</dbReference>
<reference evidence="1" key="1">
    <citation type="submission" date="2014-09" db="EMBL/GenBank/DDBJ databases">
        <authorList>
            <person name="Magalhaes I.L.F."/>
            <person name="Oliveira U."/>
            <person name="Santos F.R."/>
            <person name="Vidigal T.H.D.A."/>
            <person name="Brescovit A.D."/>
            <person name="Santos A.J."/>
        </authorList>
    </citation>
    <scope>NUCLEOTIDE SEQUENCE</scope>
    <source>
        <tissue evidence="1">Shoot tissue taken approximately 20 cm above the soil surface</tissue>
    </source>
</reference>
<reference evidence="1" key="2">
    <citation type="journal article" date="2015" name="Data Brief">
        <title>Shoot transcriptome of the giant reed, Arundo donax.</title>
        <authorList>
            <person name="Barrero R.A."/>
            <person name="Guerrero F.D."/>
            <person name="Moolhuijzen P."/>
            <person name="Goolsby J.A."/>
            <person name="Tidwell J."/>
            <person name="Bellgard S.E."/>
            <person name="Bellgard M.I."/>
        </authorList>
    </citation>
    <scope>NUCLEOTIDE SEQUENCE</scope>
    <source>
        <tissue evidence="1">Shoot tissue taken approximately 20 cm above the soil surface</tissue>
    </source>
</reference>
<evidence type="ECO:0000313" key="1">
    <source>
        <dbReference type="EMBL" id="JAD71004.1"/>
    </source>
</evidence>
<proteinExistence type="predicted"/>
<dbReference type="AlphaFoldDB" id="A0A0A9C3X9"/>
<protein>
    <submittedName>
        <fullName evidence="1">Uncharacterized protein</fullName>
    </submittedName>
</protein>